<accession>A0AAV3PXB6</accession>
<organism evidence="1 2">
    <name type="scientific">Lithospermum erythrorhizon</name>
    <name type="common">Purple gromwell</name>
    <name type="synonym">Lithospermum officinale var. erythrorhizon</name>
    <dbReference type="NCBI Taxonomy" id="34254"/>
    <lineage>
        <taxon>Eukaryota</taxon>
        <taxon>Viridiplantae</taxon>
        <taxon>Streptophyta</taxon>
        <taxon>Embryophyta</taxon>
        <taxon>Tracheophyta</taxon>
        <taxon>Spermatophyta</taxon>
        <taxon>Magnoliopsida</taxon>
        <taxon>eudicotyledons</taxon>
        <taxon>Gunneridae</taxon>
        <taxon>Pentapetalae</taxon>
        <taxon>asterids</taxon>
        <taxon>lamiids</taxon>
        <taxon>Boraginales</taxon>
        <taxon>Boraginaceae</taxon>
        <taxon>Boraginoideae</taxon>
        <taxon>Lithospermeae</taxon>
        <taxon>Lithospermum</taxon>
    </lineage>
</organism>
<dbReference type="AlphaFoldDB" id="A0AAV3PXB6"/>
<sequence length="84" mass="9600">MAWREIKHDGYLMFGAFKSQILAVVGLDGDNDISPIAWAVVEMENTQSWAWFIKLVNEDLGMDRGPNSWILMTDLQKVPLNYTP</sequence>
<evidence type="ECO:0008006" key="3">
    <source>
        <dbReference type="Google" id="ProtNLM"/>
    </source>
</evidence>
<dbReference type="PANTHER" id="PTHR31973">
    <property type="entry name" value="POLYPROTEIN, PUTATIVE-RELATED"/>
    <property type="match status" value="1"/>
</dbReference>
<proteinExistence type="predicted"/>
<keyword evidence="2" id="KW-1185">Reference proteome</keyword>
<comment type="caution">
    <text evidence="1">The sequence shown here is derived from an EMBL/GenBank/DDBJ whole genome shotgun (WGS) entry which is preliminary data.</text>
</comment>
<dbReference type="PANTHER" id="PTHR31973:SF187">
    <property type="entry name" value="MUTATOR TRANSPOSASE MUDRA PROTEIN"/>
    <property type="match status" value="1"/>
</dbReference>
<protein>
    <recommendedName>
        <fullName evidence="3">MULE transposase domain-containing protein</fullName>
    </recommendedName>
</protein>
<gene>
    <name evidence="1" type="ORF">LIER_13965</name>
</gene>
<evidence type="ECO:0000313" key="1">
    <source>
        <dbReference type="EMBL" id="GAA0156472.1"/>
    </source>
</evidence>
<dbReference type="Proteomes" id="UP001454036">
    <property type="component" value="Unassembled WGS sequence"/>
</dbReference>
<dbReference type="EMBL" id="BAABME010002869">
    <property type="protein sequence ID" value="GAA0156472.1"/>
    <property type="molecule type" value="Genomic_DNA"/>
</dbReference>
<reference evidence="1 2" key="1">
    <citation type="submission" date="2024-01" db="EMBL/GenBank/DDBJ databases">
        <title>The complete chloroplast genome sequence of Lithospermum erythrorhizon: insights into the phylogenetic relationship among Boraginaceae species and the maternal lineages of purple gromwells.</title>
        <authorList>
            <person name="Okada T."/>
            <person name="Watanabe K."/>
        </authorList>
    </citation>
    <scope>NUCLEOTIDE SEQUENCE [LARGE SCALE GENOMIC DNA]</scope>
</reference>
<name>A0AAV3PXB6_LITER</name>
<evidence type="ECO:0000313" key="2">
    <source>
        <dbReference type="Proteomes" id="UP001454036"/>
    </source>
</evidence>